<dbReference type="InterPro" id="IPR014008">
    <property type="entry name" value="Cbl_synth_MTase_CbiT"/>
</dbReference>
<evidence type="ECO:0000256" key="2">
    <source>
        <dbReference type="ARBA" id="ARBA00022573"/>
    </source>
</evidence>
<evidence type="ECO:0000313" key="7">
    <source>
        <dbReference type="Proteomes" id="UP000184480"/>
    </source>
</evidence>
<gene>
    <name evidence="6" type="ORF">SAMN05444362_103165</name>
</gene>
<dbReference type="GO" id="GO:0008276">
    <property type="term" value="F:protein methyltransferase activity"/>
    <property type="evidence" value="ECO:0007669"/>
    <property type="project" value="InterPro"/>
</dbReference>
<evidence type="ECO:0000256" key="3">
    <source>
        <dbReference type="ARBA" id="ARBA00022603"/>
    </source>
</evidence>
<dbReference type="STRING" id="1346286.SAMN05444362_103165"/>
<dbReference type="SUPFAM" id="SSF53790">
    <property type="entry name" value="Tetrapyrrole methylase"/>
    <property type="match status" value="1"/>
</dbReference>
<dbReference type="Gene3D" id="3.40.50.150">
    <property type="entry name" value="Vaccinia Virus protein VP39"/>
    <property type="match status" value="1"/>
</dbReference>
<dbReference type="GO" id="GO:0009236">
    <property type="term" value="P:cobalamin biosynthetic process"/>
    <property type="evidence" value="ECO:0007669"/>
    <property type="project" value="UniProtKB-UniPathway"/>
</dbReference>
<keyword evidence="3 6" id="KW-0489">Methyltransferase</keyword>
<dbReference type="PIRSF" id="PIRSF036428">
    <property type="entry name" value="CobL"/>
    <property type="match status" value="1"/>
</dbReference>
<sequence>MGIKFYVIGIDDNKEQYFGKEISEVIASHTVFSGGARHREIVNHLLPENNQWIEITVPLDKVFFQYNSYNEIVVFASGDPLFFGFANTIQRIVPGAEIILFPSFNSLQLLAHRLLMPYQDMHIVSLTGRPWDKFDEAIISGYEKIGVLTDNKEHTPANIAKRMLQYGYDNYQMDIGELLGNKEYEKVSTLNLEEVIDKGFAFPNNLILRKTRNRFRPFGIHENEFNLLNGRTKMITKMPVRLLSLSLLDLREKNVFWDVGFCTGSVSVEAKIQFPHLKIYAFEKRKEGKMLMESNSRKFGTPGILAIEGDFSETDITDFPQPDAVFIGGHGGKMSEIVTKLSGVLNDKGVIVFNSVSDESRHMFLNAINENNLFLAQNISIKVDDFNTIEVMKATKKHE</sequence>
<proteinExistence type="predicted"/>
<keyword evidence="7" id="KW-1185">Reference proteome</keyword>
<evidence type="ECO:0000256" key="4">
    <source>
        <dbReference type="ARBA" id="ARBA00022679"/>
    </source>
</evidence>
<keyword evidence="5" id="KW-0949">S-adenosyl-L-methionine</keyword>
<organism evidence="6 7">
    <name type="scientific">Dysgonomonas macrotermitis</name>
    <dbReference type="NCBI Taxonomy" id="1346286"/>
    <lineage>
        <taxon>Bacteria</taxon>
        <taxon>Pseudomonadati</taxon>
        <taxon>Bacteroidota</taxon>
        <taxon>Bacteroidia</taxon>
        <taxon>Bacteroidales</taxon>
        <taxon>Dysgonomonadaceae</taxon>
        <taxon>Dysgonomonas</taxon>
    </lineage>
</organism>
<dbReference type="EMBL" id="FQUC01000003">
    <property type="protein sequence ID" value="SHF04842.1"/>
    <property type="molecule type" value="Genomic_DNA"/>
</dbReference>
<keyword evidence="2" id="KW-0169">Cobalamin biosynthesis</keyword>
<dbReference type="Proteomes" id="UP000184480">
    <property type="component" value="Unassembled WGS sequence"/>
</dbReference>
<evidence type="ECO:0000256" key="1">
    <source>
        <dbReference type="ARBA" id="ARBA00004953"/>
    </source>
</evidence>
<protein>
    <submittedName>
        <fullName evidence="6">Precorrin-6Y C5,15-methyltransferase (Decarboxylating)</fullName>
    </submittedName>
</protein>
<dbReference type="NCBIfam" id="TIGR02469">
    <property type="entry name" value="CbiT"/>
    <property type="match status" value="1"/>
</dbReference>
<dbReference type="CDD" id="cd11644">
    <property type="entry name" value="Precorrin-6Y-MT"/>
    <property type="match status" value="1"/>
</dbReference>
<name>A0A1M4YH36_9BACT</name>
<dbReference type="InterPro" id="IPR012818">
    <property type="entry name" value="CbiE"/>
</dbReference>
<dbReference type="InterPro" id="IPR035996">
    <property type="entry name" value="4pyrrol_Methylase_sf"/>
</dbReference>
<evidence type="ECO:0000256" key="5">
    <source>
        <dbReference type="ARBA" id="ARBA00022691"/>
    </source>
</evidence>
<dbReference type="AlphaFoldDB" id="A0A1M4YH36"/>
<dbReference type="InterPro" id="IPR050714">
    <property type="entry name" value="Cobalamin_biosynth_MTase"/>
</dbReference>
<dbReference type="RefSeq" id="WP_175552614.1">
    <property type="nucleotide sequence ID" value="NZ_BBXL01000003.1"/>
</dbReference>
<accession>A0A1M4YH36</accession>
<dbReference type="PANTHER" id="PTHR43182">
    <property type="entry name" value="COBALT-PRECORRIN-6B C(15)-METHYLTRANSFERASE (DECARBOXYLATING)"/>
    <property type="match status" value="1"/>
</dbReference>
<dbReference type="NCBIfam" id="TIGR02467">
    <property type="entry name" value="CbiE"/>
    <property type="match status" value="1"/>
</dbReference>
<evidence type="ECO:0000313" key="6">
    <source>
        <dbReference type="EMBL" id="SHF04842.1"/>
    </source>
</evidence>
<comment type="pathway">
    <text evidence="1">Cofactor biosynthesis; adenosylcobalamin biosynthesis.</text>
</comment>
<dbReference type="InterPro" id="IPR014777">
    <property type="entry name" value="4pyrrole_Mease_sub1"/>
</dbReference>
<dbReference type="PANTHER" id="PTHR43182:SF1">
    <property type="entry name" value="COBALT-PRECORRIN-7 C(5)-METHYLTRANSFERASE"/>
    <property type="match status" value="1"/>
</dbReference>
<reference evidence="7" key="1">
    <citation type="submission" date="2016-11" db="EMBL/GenBank/DDBJ databases">
        <authorList>
            <person name="Varghese N."/>
            <person name="Submissions S."/>
        </authorList>
    </citation>
    <scope>NUCLEOTIDE SEQUENCE [LARGE SCALE GENOMIC DNA]</scope>
    <source>
        <strain evidence="7">DSM 27370</strain>
    </source>
</reference>
<keyword evidence="4 6" id="KW-0808">Transferase</keyword>
<dbReference type="UniPathway" id="UPA00148"/>
<dbReference type="GO" id="GO:0032259">
    <property type="term" value="P:methylation"/>
    <property type="evidence" value="ECO:0007669"/>
    <property type="project" value="UniProtKB-KW"/>
</dbReference>
<dbReference type="InterPro" id="IPR029063">
    <property type="entry name" value="SAM-dependent_MTases_sf"/>
</dbReference>
<dbReference type="SUPFAM" id="SSF53335">
    <property type="entry name" value="S-adenosyl-L-methionine-dependent methyltransferases"/>
    <property type="match status" value="1"/>
</dbReference>
<dbReference type="Gene3D" id="3.40.1010.10">
    <property type="entry name" value="Cobalt-precorrin-4 Transmethylase, Domain 1"/>
    <property type="match status" value="1"/>
</dbReference>
<dbReference type="InterPro" id="IPR006365">
    <property type="entry name" value="Cbl_synth_CobL"/>
</dbReference>